<dbReference type="CDD" id="cd16030">
    <property type="entry name" value="iduronate-2-sulfatase"/>
    <property type="match status" value="1"/>
</dbReference>
<keyword evidence="3" id="KW-0479">Metal-binding</keyword>
<evidence type="ECO:0000259" key="9">
    <source>
        <dbReference type="Pfam" id="PF00884"/>
    </source>
</evidence>
<dbReference type="PROSITE" id="PS00149">
    <property type="entry name" value="SULFATASE_2"/>
    <property type="match status" value="1"/>
</dbReference>
<feature type="signal peptide" evidence="8">
    <location>
        <begin position="1"/>
        <end position="23"/>
    </location>
</feature>
<feature type="domain" description="Sialidase" evidence="10">
    <location>
        <begin position="582"/>
        <end position="825"/>
    </location>
</feature>
<dbReference type="Pfam" id="PF13088">
    <property type="entry name" value="BNR_2"/>
    <property type="match status" value="1"/>
</dbReference>
<comment type="cofactor">
    <cofactor evidence="1">
        <name>Ca(2+)</name>
        <dbReference type="ChEBI" id="CHEBI:29108"/>
    </cofactor>
</comment>
<dbReference type="Proteomes" id="UP000318081">
    <property type="component" value="Chromosome"/>
</dbReference>
<dbReference type="InterPro" id="IPR011040">
    <property type="entry name" value="Sialidase"/>
</dbReference>
<proteinExistence type="inferred from homology"/>
<feature type="region of interest" description="Disordered" evidence="7">
    <location>
        <begin position="475"/>
        <end position="508"/>
    </location>
</feature>
<evidence type="ECO:0000256" key="6">
    <source>
        <dbReference type="ARBA" id="ARBA00022837"/>
    </source>
</evidence>
<dbReference type="InterPro" id="IPR035874">
    <property type="entry name" value="IDS"/>
</dbReference>
<keyword evidence="6" id="KW-0106">Calcium</keyword>
<dbReference type="CDD" id="cd15482">
    <property type="entry name" value="Sialidase_non-viral"/>
    <property type="match status" value="1"/>
</dbReference>
<keyword evidence="12" id="KW-1185">Reference proteome</keyword>
<dbReference type="InterPro" id="IPR036278">
    <property type="entry name" value="Sialidase_sf"/>
</dbReference>
<dbReference type="PANTHER" id="PTHR45953:SF1">
    <property type="entry name" value="IDURONATE 2-SULFATASE"/>
    <property type="match status" value="1"/>
</dbReference>
<dbReference type="SUPFAM" id="SSF50939">
    <property type="entry name" value="Sialidases"/>
    <property type="match status" value="1"/>
</dbReference>
<protein>
    <submittedName>
        <fullName evidence="11">Arylsulfatase</fullName>
        <ecNumber evidence="11">3.1.6.1</ecNumber>
    </submittedName>
</protein>
<feature type="domain" description="Sulfatase N-terminal" evidence="9">
    <location>
        <begin position="26"/>
        <end position="361"/>
    </location>
</feature>
<dbReference type="PANTHER" id="PTHR45953">
    <property type="entry name" value="IDURONATE 2-SULFATASE"/>
    <property type="match status" value="1"/>
</dbReference>
<gene>
    <name evidence="11" type="ORF">TBK1r_39860</name>
</gene>
<reference evidence="11 12" key="1">
    <citation type="submission" date="2019-02" db="EMBL/GenBank/DDBJ databases">
        <title>Deep-cultivation of Planctomycetes and their phenomic and genomic characterization uncovers novel biology.</title>
        <authorList>
            <person name="Wiegand S."/>
            <person name="Jogler M."/>
            <person name="Boedeker C."/>
            <person name="Pinto D."/>
            <person name="Vollmers J."/>
            <person name="Rivas-Marin E."/>
            <person name="Kohn T."/>
            <person name="Peeters S.H."/>
            <person name="Heuer A."/>
            <person name="Rast P."/>
            <person name="Oberbeckmann S."/>
            <person name="Bunk B."/>
            <person name="Jeske O."/>
            <person name="Meyerdierks A."/>
            <person name="Storesund J.E."/>
            <person name="Kallscheuer N."/>
            <person name="Luecker S."/>
            <person name="Lage O.M."/>
            <person name="Pohl T."/>
            <person name="Merkel B.J."/>
            <person name="Hornburger P."/>
            <person name="Mueller R.-W."/>
            <person name="Bruemmer F."/>
            <person name="Labrenz M."/>
            <person name="Spormann A.M."/>
            <person name="Op den Camp H."/>
            <person name="Overmann J."/>
            <person name="Amann R."/>
            <person name="Jetten M.S.M."/>
            <person name="Mascher T."/>
            <person name="Medema M.H."/>
            <person name="Devos D.P."/>
            <person name="Kaster A.-K."/>
            <person name="Ovreas L."/>
            <person name="Rohde M."/>
            <person name="Galperin M.Y."/>
            <person name="Jogler C."/>
        </authorList>
    </citation>
    <scope>NUCLEOTIDE SEQUENCE [LARGE SCALE GENOMIC DNA]</scope>
    <source>
        <strain evidence="11 12">TBK1r</strain>
    </source>
</reference>
<dbReference type="InterPro" id="IPR017850">
    <property type="entry name" value="Alkaline_phosphatase_core_sf"/>
</dbReference>
<dbReference type="Gene3D" id="2.120.10.10">
    <property type="match status" value="1"/>
</dbReference>
<dbReference type="EC" id="3.1.6.1" evidence="11"/>
<evidence type="ECO:0000256" key="1">
    <source>
        <dbReference type="ARBA" id="ARBA00001913"/>
    </source>
</evidence>
<evidence type="ECO:0000256" key="5">
    <source>
        <dbReference type="ARBA" id="ARBA00022801"/>
    </source>
</evidence>
<dbReference type="Gene3D" id="3.40.720.10">
    <property type="entry name" value="Alkaline Phosphatase, subunit A"/>
    <property type="match status" value="1"/>
</dbReference>
<dbReference type="EMBL" id="CP036432">
    <property type="protein sequence ID" value="QDV85032.1"/>
    <property type="molecule type" value="Genomic_DNA"/>
</dbReference>
<name>A0ABX5XTG6_9BACT</name>
<evidence type="ECO:0000256" key="2">
    <source>
        <dbReference type="ARBA" id="ARBA00008779"/>
    </source>
</evidence>
<evidence type="ECO:0000256" key="8">
    <source>
        <dbReference type="SAM" id="SignalP"/>
    </source>
</evidence>
<evidence type="ECO:0000256" key="4">
    <source>
        <dbReference type="ARBA" id="ARBA00022729"/>
    </source>
</evidence>
<dbReference type="SUPFAM" id="SSF53649">
    <property type="entry name" value="Alkaline phosphatase-like"/>
    <property type="match status" value="1"/>
</dbReference>
<comment type="similarity">
    <text evidence="2">Belongs to the sulfatase family.</text>
</comment>
<evidence type="ECO:0000313" key="12">
    <source>
        <dbReference type="Proteomes" id="UP000318081"/>
    </source>
</evidence>
<keyword evidence="4 8" id="KW-0732">Signal</keyword>
<dbReference type="InterPro" id="IPR024607">
    <property type="entry name" value="Sulfatase_CS"/>
</dbReference>
<sequence>MLRSLSLRFAACCLALMAASAGAERPNVLFIAIDDLRVQLGCYGDAAVKSPNIDRLASGGMVFEHAYCQQTVCNPSRASLLTGMRPDTLRVWDLPTHFRQNVPDAVTLPQWFKSNGYHTQCVGKIFHNWRQDDWKGDPRSWSVPSVLHYNSHSNDKPIVDGAVPPNLASGKNGIECREVPDDAYFDGRVAETAVESLRKLNRRDDPFFLAVGFWKPHTPFNAPKKYWDLYDRNKVPIPSDVQPPQDVPDIALTSARFNAGAESEELREMHHGHLAAISYLDAQIGRVLDELDALQLRDNTIIVLWSDHGLHLGEHGLTRKTTAFELDARVPLIIDAPKHEAAGRTDALVELLDLYPTLTELCALQTPDDVEGVSLVPLLDDPSASVHEVALTQTPRPNYLRGKLPEVMGYSIRAKPFRYTEWRDFKTEQVLARELYDHRNDSHETVNVVDHDEYQNAVADLAKKLAEKLAAQSAVAASGTDARPHPVKNPGSPRMLDLKTTGPDASRINFNDLTPVPSKHAIISDVRDRAGTWVHQHAYLAHFEGKYWAMWSDGPGVPRPGLTPEQLRNVVPGHDRPDTRVSYATSDDGLRWSQPADLSGPPRTPGFGWIARGLWVRDGELLALASHFNAPAYPGKGLSLEAFRWDAGEQTWRAHGTVMDDTLNNFPPKRLPQGEFMMTRRDHCQQVSVMIGGDTAFDDWKIRPLASYDASGRPEEPYWYVLPDGRNLVGLIRDNGRSGRLLRTFSSDNGRTWSPIVKTDFPDATSKFFVLRTSRGYYVLVSNANPRRRDPLTLAVSSDGLAFTHLFQLVGGRHVDYPHIIEHDEHLLIAFSGAKQTMEVLNVSLDDLDALLRSNQSASSH</sequence>
<evidence type="ECO:0000313" key="11">
    <source>
        <dbReference type="EMBL" id="QDV85032.1"/>
    </source>
</evidence>
<accession>A0ABX5XTG6</accession>
<dbReference type="GO" id="GO:0004065">
    <property type="term" value="F:arylsulfatase activity"/>
    <property type="evidence" value="ECO:0007669"/>
    <property type="project" value="UniProtKB-EC"/>
</dbReference>
<keyword evidence="5 11" id="KW-0378">Hydrolase</keyword>
<evidence type="ECO:0000256" key="7">
    <source>
        <dbReference type="SAM" id="MobiDB-lite"/>
    </source>
</evidence>
<feature type="chain" id="PRO_5046955588" evidence="8">
    <location>
        <begin position="24"/>
        <end position="861"/>
    </location>
</feature>
<dbReference type="Pfam" id="PF00884">
    <property type="entry name" value="Sulfatase"/>
    <property type="match status" value="1"/>
</dbReference>
<organism evidence="11 12">
    <name type="scientific">Stieleria magnilauensis</name>
    <dbReference type="NCBI Taxonomy" id="2527963"/>
    <lineage>
        <taxon>Bacteria</taxon>
        <taxon>Pseudomonadati</taxon>
        <taxon>Planctomycetota</taxon>
        <taxon>Planctomycetia</taxon>
        <taxon>Pirellulales</taxon>
        <taxon>Pirellulaceae</taxon>
        <taxon>Stieleria</taxon>
    </lineage>
</organism>
<dbReference type="InterPro" id="IPR000917">
    <property type="entry name" value="Sulfatase_N"/>
</dbReference>
<evidence type="ECO:0000256" key="3">
    <source>
        <dbReference type="ARBA" id="ARBA00022723"/>
    </source>
</evidence>
<evidence type="ECO:0000259" key="10">
    <source>
        <dbReference type="Pfam" id="PF13088"/>
    </source>
</evidence>
<dbReference type="RefSeq" id="WP_145214142.1">
    <property type="nucleotide sequence ID" value="NZ_CP036432.1"/>
</dbReference>